<reference evidence="1" key="1">
    <citation type="submission" date="2021-05" db="EMBL/GenBank/DDBJ databases">
        <title>An isolated secondary fermenter in methanogenic hydrocarbon-degrading communities.</title>
        <authorList>
            <person name="Liu Y.-F."/>
            <person name="Liu Z.-l."/>
        </authorList>
    </citation>
    <scope>NUCLEOTIDE SEQUENCE</scope>
    <source>
        <strain evidence="1">L-13</strain>
    </source>
</reference>
<gene>
    <name evidence="1" type="ORF">KIH16_11910</name>
</gene>
<evidence type="ECO:0000313" key="1">
    <source>
        <dbReference type="EMBL" id="QVL35838.1"/>
    </source>
</evidence>
<accession>A0ACD1DUS6</accession>
<proteinExistence type="predicted"/>
<dbReference type="EMBL" id="CP074691">
    <property type="protein sequence ID" value="QVL35838.1"/>
    <property type="molecule type" value="Genomic_DNA"/>
</dbReference>
<name>A0ACD1DUS6_9BACT</name>
<sequence length="499" mass="56662">MSPLSARLIVVSNRLPLALKREDGKWRFEAGSGGLVTAMGPVLKNRGGIWIGWPGNREPIELPLLRQILGPVSEESGYRLLPVILDEGEVENYYEGFANAAIWPLFHDLQTECLFHPRHWEAYGKVNGRFARVAARHSDREDLIWVHDYHLMHLALKLKERAVERRTAFFLHIPFPPPDIFLKLPWRYEIMEGLTAYDFVAFQTMRDRQNFQACLRAFWPSSRVRGRGPVVTVGRDEGDIVVGALPISIDFAHFEALARSPKAVQTCEELRKAHRGRKIFLGVDRLDYTKGILQRLEAYGRLLEGQEALRESVVFIQILVPSREGVEAYSRLRDEIERAVSRINGRYATTGWTPLSFFFRSLPSDELAGFYRAADVAVVTPLRDGMNLVAKEYCACNTDGDGVLVLSEFAGAAGQLAKGALLVNPHDVEGLARTLVAACDMAREEREKRMIRLRRAVRRQDIFWWVDNFLRAASGRALRDFPPDDLAPLLPRPRERPLA</sequence>
<dbReference type="Proteomes" id="UP000682204">
    <property type="component" value="Chromosome"/>
</dbReference>
<protein>
    <submittedName>
        <fullName evidence="1">Trehalose-6-phosphate synthase</fullName>
    </submittedName>
</protein>
<keyword evidence="2" id="KW-1185">Reference proteome</keyword>
<organism evidence="1 2">
    <name type="scientific">Aminirod propionatiphilus</name>
    <dbReference type="NCBI Taxonomy" id="3415223"/>
    <lineage>
        <taxon>Bacteria</taxon>
        <taxon>Thermotogati</taxon>
        <taxon>Synergistota</taxon>
        <taxon>Synergistia</taxon>
        <taxon>Synergistales</taxon>
        <taxon>Aminiphilaceae</taxon>
        <taxon>Aminirod</taxon>
    </lineage>
</organism>
<evidence type="ECO:0000313" key="2">
    <source>
        <dbReference type="Proteomes" id="UP000682204"/>
    </source>
</evidence>